<evidence type="ECO:0000313" key="3">
    <source>
        <dbReference type="Proteomes" id="UP000435036"/>
    </source>
</evidence>
<dbReference type="Pfam" id="PF14534">
    <property type="entry name" value="DUF4440"/>
    <property type="match status" value="1"/>
</dbReference>
<dbReference type="Proteomes" id="UP000435036">
    <property type="component" value="Unassembled WGS sequence"/>
</dbReference>
<dbReference type="Gene3D" id="3.10.450.50">
    <property type="match status" value="1"/>
</dbReference>
<dbReference type="EMBL" id="WSQA01000002">
    <property type="protein sequence ID" value="MVZ60872.1"/>
    <property type="molecule type" value="Genomic_DNA"/>
</dbReference>
<dbReference type="OrthoDB" id="121974at2"/>
<comment type="caution">
    <text evidence="2">The sequence shown here is derived from an EMBL/GenBank/DDBJ whole genome shotgun (WGS) entry which is preliminary data.</text>
</comment>
<dbReference type="InterPro" id="IPR032710">
    <property type="entry name" value="NTF2-like_dom_sf"/>
</dbReference>
<accession>A0A6N8KZ83</accession>
<organism evidence="2 3">
    <name type="scientific">Sphingobacterium humi</name>
    <dbReference type="NCBI Taxonomy" id="1796905"/>
    <lineage>
        <taxon>Bacteria</taxon>
        <taxon>Pseudomonadati</taxon>
        <taxon>Bacteroidota</taxon>
        <taxon>Sphingobacteriia</taxon>
        <taxon>Sphingobacteriales</taxon>
        <taxon>Sphingobacteriaceae</taxon>
        <taxon>Sphingobacterium</taxon>
    </lineage>
</organism>
<dbReference type="SUPFAM" id="SSF54427">
    <property type="entry name" value="NTF2-like"/>
    <property type="match status" value="1"/>
</dbReference>
<dbReference type="InterPro" id="IPR027843">
    <property type="entry name" value="DUF4440"/>
</dbReference>
<reference evidence="2 3" key="1">
    <citation type="submission" date="2019-12" db="EMBL/GenBank/DDBJ databases">
        <authorList>
            <person name="Dong K."/>
        </authorList>
    </citation>
    <scope>NUCLEOTIDE SEQUENCE [LARGE SCALE GENOMIC DNA]</scope>
    <source>
        <strain evidence="2 3">JCM 31225</strain>
    </source>
</reference>
<feature type="domain" description="DUF4440" evidence="1">
    <location>
        <begin position="5"/>
        <end position="114"/>
    </location>
</feature>
<evidence type="ECO:0000313" key="2">
    <source>
        <dbReference type="EMBL" id="MVZ60872.1"/>
    </source>
</evidence>
<proteinExistence type="predicted"/>
<sequence>MNTAIISLEKQYWQRMENHELDGLLDLTYFPCIVSSSKGIRKADKQSFVDMFEQGKELVFKVLSISEEEVIELTDQTAVIAYKVATEKTYQGKTWQDSCVCNSTWVLKDGAWKCAMHSEIELEK</sequence>
<protein>
    <submittedName>
        <fullName evidence="2">DUF4440 domain-containing protein</fullName>
    </submittedName>
</protein>
<evidence type="ECO:0000259" key="1">
    <source>
        <dbReference type="Pfam" id="PF14534"/>
    </source>
</evidence>
<name>A0A6N8KZ83_9SPHI</name>
<dbReference type="RefSeq" id="WP_160367531.1">
    <property type="nucleotide sequence ID" value="NZ_WSQA01000002.1"/>
</dbReference>
<gene>
    <name evidence="2" type="ORF">GQF63_02435</name>
</gene>
<dbReference type="AlphaFoldDB" id="A0A6N8KZ83"/>
<keyword evidence="3" id="KW-1185">Reference proteome</keyword>